<evidence type="ECO:0000313" key="3">
    <source>
        <dbReference type="Proteomes" id="UP001050691"/>
    </source>
</evidence>
<reference evidence="2" key="1">
    <citation type="submission" date="2021-10" db="EMBL/GenBank/DDBJ databases">
        <title>De novo Genome Assembly of Clathrus columnatus (Basidiomycota, Fungi) Using Illumina and Nanopore Sequence Data.</title>
        <authorList>
            <person name="Ogiso-Tanaka E."/>
            <person name="Itagaki H."/>
            <person name="Hosoya T."/>
            <person name="Hosaka K."/>
        </authorList>
    </citation>
    <scope>NUCLEOTIDE SEQUENCE</scope>
    <source>
        <strain evidence="2">MO-923</strain>
    </source>
</reference>
<dbReference type="Pfam" id="PF20414">
    <property type="entry name" value="DUF6698"/>
    <property type="match status" value="1"/>
</dbReference>
<dbReference type="InterPro" id="IPR046521">
    <property type="entry name" value="DUF6698"/>
</dbReference>
<dbReference type="EMBL" id="BPWL01000001">
    <property type="protein sequence ID" value="GJJ06712.1"/>
    <property type="molecule type" value="Genomic_DNA"/>
</dbReference>
<comment type="caution">
    <text evidence="2">The sequence shown here is derived from an EMBL/GenBank/DDBJ whole genome shotgun (WGS) entry which is preliminary data.</text>
</comment>
<dbReference type="Proteomes" id="UP001050691">
    <property type="component" value="Unassembled WGS sequence"/>
</dbReference>
<evidence type="ECO:0000313" key="2">
    <source>
        <dbReference type="EMBL" id="GJJ06712.1"/>
    </source>
</evidence>
<sequence>MYEPTTCFSNRNNLLQGQFRDILEQTPEDLHSKLPGSAFMKYFMAGMSEQWSNGASWVHGCKTNIFKENNINFDDPHAVRKINGWKSTNSTGTKGSYFTLALILYIDYENKEDKTKLFLNPALFCIFKALLYGLSSLQGWVVGSSGGRKALGVDWNLDKVTPGMIATCAIYACYLLTNDTHFQSTGNISGINYQNTFEDYLNIFSIGLNKPDRAIVNILVTWNQAFYPNITVTNIPMDYLQQQEMNNLFDTFTSDDDYSENAQAIPANVLIRHAQKKQKRLDDAVQAGSQGLPSNLIHGIQVNEFEDNAGGNGSEPEVDADSNVSGPHLNSDHLLNNNLSQCQPEDFEDNTYGNMVELALEINDNVPKSPTNLSNSQAQYDAHSNTASQQVSTISGILSPTQAKQSETCSNRIALEPESLSASGLTVAVLQDIHSNMPLTTANGCKCPRDINTATTVCSS</sequence>
<evidence type="ECO:0000256" key="1">
    <source>
        <dbReference type="SAM" id="MobiDB-lite"/>
    </source>
</evidence>
<gene>
    <name evidence="2" type="ORF">Clacol_000908</name>
</gene>
<keyword evidence="3" id="KW-1185">Reference proteome</keyword>
<dbReference type="AlphaFoldDB" id="A0AAV4ZZM2"/>
<organism evidence="2 3">
    <name type="scientific">Clathrus columnatus</name>
    <dbReference type="NCBI Taxonomy" id="1419009"/>
    <lineage>
        <taxon>Eukaryota</taxon>
        <taxon>Fungi</taxon>
        <taxon>Dikarya</taxon>
        <taxon>Basidiomycota</taxon>
        <taxon>Agaricomycotina</taxon>
        <taxon>Agaricomycetes</taxon>
        <taxon>Phallomycetidae</taxon>
        <taxon>Phallales</taxon>
        <taxon>Clathraceae</taxon>
        <taxon>Clathrus</taxon>
    </lineage>
</organism>
<accession>A0AAV4ZZM2</accession>
<name>A0AAV4ZZM2_9AGAM</name>
<feature type="region of interest" description="Disordered" evidence="1">
    <location>
        <begin position="305"/>
        <end position="325"/>
    </location>
</feature>
<proteinExistence type="predicted"/>
<protein>
    <submittedName>
        <fullName evidence="2">Uncharacterized protein</fullName>
    </submittedName>
</protein>